<accession>A0A917LDQ2</accession>
<feature type="transmembrane region" description="Helical" evidence="1">
    <location>
        <begin position="110"/>
        <end position="128"/>
    </location>
</feature>
<dbReference type="EMBL" id="BMCU01000003">
    <property type="protein sequence ID" value="GGG14990.1"/>
    <property type="molecule type" value="Genomic_DNA"/>
</dbReference>
<keyword evidence="1" id="KW-0812">Transmembrane</keyword>
<feature type="transmembrane region" description="Helical" evidence="1">
    <location>
        <begin position="21"/>
        <end position="45"/>
    </location>
</feature>
<evidence type="ECO:0000313" key="2">
    <source>
        <dbReference type="EMBL" id="GGG14990.1"/>
    </source>
</evidence>
<evidence type="ECO:0000313" key="3">
    <source>
        <dbReference type="Proteomes" id="UP000654257"/>
    </source>
</evidence>
<keyword evidence="1" id="KW-0472">Membrane</keyword>
<keyword evidence="3" id="KW-1185">Reference proteome</keyword>
<dbReference type="Proteomes" id="UP000654257">
    <property type="component" value="Unassembled WGS sequence"/>
</dbReference>
<feature type="transmembrane region" description="Helical" evidence="1">
    <location>
        <begin position="81"/>
        <end position="98"/>
    </location>
</feature>
<reference evidence="2" key="2">
    <citation type="submission" date="2020-09" db="EMBL/GenBank/DDBJ databases">
        <authorList>
            <person name="Sun Q."/>
            <person name="Sedlacek I."/>
        </authorList>
    </citation>
    <scope>NUCLEOTIDE SEQUENCE</scope>
    <source>
        <strain evidence="2">CCM 7905</strain>
    </source>
</reference>
<dbReference type="AlphaFoldDB" id="A0A917LDQ2"/>
<gene>
    <name evidence="2" type="ORF">GCM10007304_31280</name>
</gene>
<feature type="transmembrane region" description="Helical" evidence="1">
    <location>
        <begin position="51"/>
        <end position="69"/>
    </location>
</feature>
<proteinExistence type="predicted"/>
<comment type="caution">
    <text evidence="2">The sequence shown here is derived from an EMBL/GenBank/DDBJ whole genome shotgun (WGS) entry which is preliminary data.</text>
</comment>
<protein>
    <submittedName>
        <fullName evidence="2">Uncharacterized protein</fullName>
    </submittedName>
</protein>
<name>A0A917LDQ2_9NOCA</name>
<evidence type="ECO:0000256" key="1">
    <source>
        <dbReference type="SAM" id="Phobius"/>
    </source>
</evidence>
<reference evidence="2" key="1">
    <citation type="journal article" date="2014" name="Int. J. Syst. Evol. Microbiol.">
        <title>Complete genome sequence of Corynebacterium casei LMG S-19264T (=DSM 44701T), isolated from a smear-ripened cheese.</title>
        <authorList>
            <consortium name="US DOE Joint Genome Institute (JGI-PGF)"/>
            <person name="Walter F."/>
            <person name="Albersmeier A."/>
            <person name="Kalinowski J."/>
            <person name="Ruckert C."/>
        </authorList>
    </citation>
    <scope>NUCLEOTIDE SEQUENCE</scope>
    <source>
        <strain evidence="2">CCM 7905</strain>
    </source>
</reference>
<organism evidence="2 3">
    <name type="scientific">Rhodococcoides trifolii</name>
    <dbReference type="NCBI Taxonomy" id="908250"/>
    <lineage>
        <taxon>Bacteria</taxon>
        <taxon>Bacillati</taxon>
        <taxon>Actinomycetota</taxon>
        <taxon>Actinomycetes</taxon>
        <taxon>Mycobacteriales</taxon>
        <taxon>Nocardiaceae</taxon>
        <taxon>Rhodococcoides</taxon>
    </lineage>
</organism>
<sequence length="136" mass="13597">MTEPSTQTFARGRSVLEAVSVATVAALTFDGFLSAVVAALFLPLYAGSTPFPISALAAGALNVVLVRSAMAASGSIGQGSLPLVGFFVGLVLCALGGPGGDVILLADWRAALLLVAGVAPPAVLLYSARIRALTRG</sequence>
<keyword evidence="1" id="KW-1133">Transmembrane helix</keyword>